<evidence type="ECO:0000256" key="5">
    <source>
        <dbReference type="SAM" id="MobiDB-lite"/>
    </source>
</evidence>
<feature type="coiled-coil region" evidence="4">
    <location>
        <begin position="152"/>
        <end position="231"/>
    </location>
</feature>
<dbReference type="InterPro" id="IPR013882">
    <property type="entry name" value="Ctp1_C"/>
</dbReference>
<organism evidence="7 8">
    <name type="scientific">Ensete ventricosum</name>
    <name type="common">Abyssinian banana</name>
    <name type="synonym">Musa ensete</name>
    <dbReference type="NCBI Taxonomy" id="4639"/>
    <lineage>
        <taxon>Eukaryota</taxon>
        <taxon>Viridiplantae</taxon>
        <taxon>Streptophyta</taxon>
        <taxon>Embryophyta</taxon>
        <taxon>Tracheophyta</taxon>
        <taxon>Spermatophyta</taxon>
        <taxon>Magnoliopsida</taxon>
        <taxon>Liliopsida</taxon>
        <taxon>Zingiberales</taxon>
        <taxon>Musaceae</taxon>
        <taxon>Ensete</taxon>
    </lineage>
</organism>
<feature type="compositionally biased region" description="Basic and acidic residues" evidence="5">
    <location>
        <begin position="328"/>
        <end position="342"/>
    </location>
</feature>
<keyword evidence="2" id="KW-0227">DNA damage</keyword>
<feature type="domain" description="DNA endonuclease activator Ctp1 C-terminal" evidence="6">
    <location>
        <begin position="515"/>
        <end position="543"/>
    </location>
</feature>
<comment type="subcellular location">
    <subcellularLocation>
        <location evidence="1">Nucleus</location>
    </subcellularLocation>
</comment>
<feature type="compositionally biased region" description="Basic and acidic residues" evidence="5">
    <location>
        <begin position="36"/>
        <end position="45"/>
    </location>
</feature>
<name>A0AAV8R881_ENSVE</name>
<feature type="region of interest" description="Disordered" evidence="5">
    <location>
        <begin position="291"/>
        <end position="345"/>
    </location>
</feature>
<keyword evidence="4" id="KW-0175">Coiled coil</keyword>
<dbReference type="PANTHER" id="PTHR15107">
    <property type="entry name" value="RETINOBLASTOMA BINDING PROTEIN 8"/>
    <property type="match status" value="1"/>
</dbReference>
<evidence type="ECO:0000256" key="2">
    <source>
        <dbReference type="ARBA" id="ARBA00022763"/>
    </source>
</evidence>
<evidence type="ECO:0000256" key="4">
    <source>
        <dbReference type="SAM" id="Coils"/>
    </source>
</evidence>
<evidence type="ECO:0000256" key="3">
    <source>
        <dbReference type="ARBA" id="ARBA00023242"/>
    </source>
</evidence>
<comment type="caution">
    <text evidence="7">The sequence shown here is derived from an EMBL/GenBank/DDBJ whole genome shotgun (WGS) entry which is preliminary data.</text>
</comment>
<dbReference type="GO" id="GO:0003684">
    <property type="term" value="F:damaged DNA binding"/>
    <property type="evidence" value="ECO:0007669"/>
    <property type="project" value="TreeGrafter"/>
</dbReference>
<evidence type="ECO:0000256" key="1">
    <source>
        <dbReference type="ARBA" id="ARBA00004123"/>
    </source>
</evidence>
<evidence type="ECO:0000259" key="6">
    <source>
        <dbReference type="Pfam" id="PF08573"/>
    </source>
</evidence>
<dbReference type="Pfam" id="PF08573">
    <property type="entry name" value="SAE2"/>
    <property type="match status" value="1"/>
</dbReference>
<dbReference type="GO" id="GO:0005634">
    <property type="term" value="C:nucleus"/>
    <property type="evidence" value="ECO:0007669"/>
    <property type="project" value="UniProtKB-SubCell"/>
</dbReference>
<gene>
    <name evidence="7" type="ORF">OPV22_014518</name>
</gene>
<dbReference type="InterPro" id="IPR033316">
    <property type="entry name" value="RBBP8-like"/>
</dbReference>
<sequence length="547" mass="62563">MTLNSHRSLGHGDDAASIASTNAKAGFLVDGAPLDQRGKAEGNRKKQERRRRHSPRNGETLRRCSLRLRSSPILPPPLGSSLSRYTGMERDLVDAPKFDYSGDTDDLKYVSGLSTIFVATIQEVKDRKKITDTRNAMEAEWKKKEHALLHQIEELLAEKKHCQDEIQQLCSSLEESRTKLTGTEQLVKKYELEKGQLMDEVESLTRNEVIIGELKRQLEQKTSEIAEGKELQQSLLEQSELNDKKLSIEQAKGRELLEDCNRLRTSYKQLKSQYLYLIRKLENNLENEHHLDRKQEVKSSPRSYPKKRRLQDYEENEEEITDIASQTDETKSGGGSHEDPGVQHDLPLVKRLTNVSHITHSSYRPSILPKYTVGTAKSEPIADEKKGSSSWRDTRAKEARGVDLHDDFLDTPLEFVRNIKKLPCKEAQDIAVPPPKDMDLNNYDDETQDMNTKTIPDQQCISVLGPNKGGFKYVEPVRKKTERENLKGVECQQCKKFYDAVLLGDDGNPDHVNRRCEHHDGVSRHRYRYAPPMTPEGFWNIGFDSDM</sequence>
<feature type="compositionally biased region" description="Basic residues" evidence="5">
    <location>
        <begin position="46"/>
        <end position="55"/>
    </location>
</feature>
<protein>
    <recommendedName>
        <fullName evidence="6">DNA endonuclease activator Ctp1 C-terminal domain-containing protein</fullName>
    </recommendedName>
</protein>
<dbReference type="EMBL" id="JAQQAF010000004">
    <property type="protein sequence ID" value="KAJ8492797.1"/>
    <property type="molecule type" value="Genomic_DNA"/>
</dbReference>
<dbReference type="AlphaFoldDB" id="A0AAV8R881"/>
<dbReference type="PANTHER" id="PTHR15107:SF0">
    <property type="entry name" value="DNA ENDONUCLEASE ACTIVATOR CTP1 C-TERMINAL DOMAIN-CONTAINING PROTEIN"/>
    <property type="match status" value="1"/>
</dbReference>
<evidence type="ECO:0000313" key="8">
    <source>
        <dbReference type="Proteomes" id="UP001222027"/>
    </source>
</evidence>
<accession>A0AAV8R881</accession>
<keyword evidence="3" id="KW-0539">Nucleus</keyword>
<keyword evidence="8" id="KW-1185">Reference proteome</keyword>
<proteinExistence type="predicted"/>
<dbReference type="Proteomes" id="UP001222027">
    <property type="component" value="Unassembled WGS sequence"/>
</dbReference>
<reference evidence="7 8" key="1">
    <citation type="submission" date="2022-12" db="EMBL/GenBank/DDBJ databases">
        <title>Chromosome-scale assembly of the Ensete ventricosum genome.</title>
        <authorList>
            <person name="Dussert Y."/>
            <person name="Stocks J."/>
            <person name="Wendawek A."/>
            <person name="Woldeyes F."/>
            <person name="Nichols R.A."/>
            <person name="Borrell J.S."/>
        </authorList>
    </citation>
    <scope>NUCLEOTIDE SEQUENCE [LARGE SCALE GENOMIC DNA]</scope>
    <source>
        <strain evidence="8">cv. Maze</strain>
        <tissue evidence="7">Seeds</tissue>
    </source>
</reference>
<evidence type="ECO:0000313" key="7">
    <source>
        <dbReference type="EMBL" id="KAJ8492797.1"/>
    </source>
</evidence>
<feature type="region of interest" description="Disordered" evidence="5">
    <location>
        <begin position="29"/>
        <end position="64"/>
    </location>
</feature>
<dbReference type="GO" id="GO:0010792">
    <property type="term" value="P:DNA double-strand break processing involved in repair via single-strand annealing"/>
    <property type="evidence" value="ECO:0007669"/>
    <property type="project" value="TreeGrafter"/>
</dbReference>